<dbReference type="InterPro" id="IPR017946">
    <property type="entry name" value="PLC-like_Pdiesterase_TIM-brl"/>
</dbReference>
<evidence type="ECO:0000313" key="4">
    <source>
        <dbReference type="Proteomes" id="UP000679335"/>
    </source>
</evidence>
<reference evidence="3 4" key="1">
    <citation type="submission" date="2021-05" db="EMBL/GenBank/DDBJ databases">
        <title>Novel species in genus Cellulomonas.</title>
        <authorList>
            <person name="Zhang G."/>
        </authorList>
    </citation>
    <scope>NUCLEOTIDE SEQUENCE [LARGE SCALE GENOMIC DNA]</scope>
    <source>
        <strain evidence="4">zg-ZUI157</strain>
    </source>
</reference>
<dbReference type="Proteomes" id="UP000679335">
    <property type="component" value="Chromosome"/>
</dbReference>
<dbReference type="PROSITE" id="PS51704">
    <property type="entry name" value="GP_PDE"/>
    <property type="match status" value="1"/>
</dbReference>
<dbReference type="PANTHER" id="PTHR43805:SF1">
    <property type="entry name" value="GP-PDE DOMAIN-CONTAINING PROTEIN"/>
    <property type="match status" value="1"/>
</dbReference>
<feature type="compositionally biased region" description="Basic and acidic residues" evidence="1">
    <location>
        <begin position="27"/>
        <end position="38"/>
    </location>
</feature>
<feature type="region of interest" description="Disordered" evidence="1">
    <location>
        <begin position="1"/>
        <end position="48"/>
    </location>
</feature>
<sequence length="299" mass="31928">MTGRRRLGENPAVAVVPAARAGQSGDVHTDDDVDDSRGHAPSRASHPYFDDPSGVVALAHRGFALDGRENSLTAFGAAVDLGFRYVETDAHATSDDVAVALHDETLDRTTDAEGLVSELPWSVVGRALIGGVDPVPRLEDVLGTWSGLRVNIDVKSEHAIVPVAHAIERTASHDRVCVTSFSVSRRRATLAHLSRPVATSAASGEVARFLASHRARAGRLAARALRDVDALQVPVAQGRLRVVDAGTLAAAHVAGRHVHVWTVNDPVEMHRLLDLGVDGLVTDRADLLRDVLRSRGLWT</sequence>
<evidence type="ECO:0000313" key="3">
    <source>
        <dbReference type="EMBL" id="QWC15086.1"/>
    </source>
</evidence>
<dbReference type="Pfam" id="PF03009">
    <property type="entry name" value="GDPD"/>
    <property type="match status" value="1"/>
</dbReference>
<accession>A0ABX8GHG7</accession>
<evidence type="ECO:0000259" key="2">
    <source>
        <dbReference type="PROSITE" id="PS51704"/>
    </source>
</evidence>
<dbReference type="SUPFAM" id="SSF51695">
    <property type="entry name" value="PLC-like phosphodiesterases"/>
    <property type="match status" value="1"/>
</dbReference>
<evidence type="ECO:0000256" key="1">
    <source>
        <dbReference type="SAM" id="MobiDB-lite"/>
    </source>
</evidence>
<proteinExistence type="predicted"/>
<dbReference type="Gene3D" id="3.20.20.190">
    <property type="entry name" value="Phosphatidylinositol (PI) phosphodiesterase"/>
    <property type="match status" value="1"/>
</dbReference>
<dbReference type="EMBL" id="CP076023">
    <property type="protein sequence ID" value="QWC15086.1"/>
    <property type="molecule type" value="Genomic_DNA"/>
</dbReference>
<dbReference type="InterPro" id="IPR030395">
    <property type="entry name" value="GP_PDE_dom"/>
</dbReference>
<organism evidence="3 4">
    <name type="scientific">Cellulomonas dongxiuzhuiae</name>
    <dbReference type="NCBI Taxonomy" id="2819979"/>
    <lineage>
        <taxon>Bacteria</taxon>
        <taxon>Bacillati</taxon>
        <taxon>Actinomycetota</taxon>
        <taxon>Actinomycetes</taxon>
        <taxon>Micrococcales</taxon>
        <taxon>Cellulomonadaceae</taxon>
        <taxon>Cellulomonas</taxon>
    </lineage>
</organism>
<feature type="domain" description="GP-PDE" evidence="2">
    <location>
        <begin position="55"/>
        <end position="292"/>
    </location>
</feature>
<feature type="compositionally biased region" description="Low complexity" evidence="1">
    <location>
        <begin position="11"/>
        <end position="21"/>
    </location>
</feature>
<protein>
    <submittedName>
        <fullName evidence="3">Glycerophosphodiester phosphodiesterase</fullName>
    </submittedName>
</protein>
<gene>
    <name evidence="3" type="ORF">KKR89_12195</name>
</gene>
<dbReference type="PANTHER" id="PTHR43805">
    <property type="entry name" value="GLYCEROPHOSPHORYL DIESTER PHOSPHODIESTERASE"/>
    <property type="match status" value="1"/>
</dbReference>
<keyword evidence="4" id="KW-1185">Reference proteome</keyword>
<name>A0ABX8GHG7_9CELL</name>